<dbReference type="GO" id="GO:0003677">
    <property type="term" value="F:DNA binding"/>
    <property type="evidence" value="ECO:0007669"/>
    <property type="project" value="UniProtKB-KW"/>
</dbReference>
<comment type="similarity">
    <text evidence="1">Belongs to the LysR transcriptional regulatory family.</text>
</comment>
<reference evidence="7" key="1">
    <citation type="submission" date="2020-08" db="EMBL/GenBank/DDBJ databases">
        <title>Sulfitobacter aestuariivivens sp. nov., isolated from a tidal flat.</title>
        <authorList>
            <person name="Park S."/>
            <person name="Yoon J.-H."/>
        </authorList>
    </citation>
    <scope>NUCLEOTIDE SEQUENCE</scope>
    <source>
        <strain evidence="7">TSTF-M16</strain>
    </source>
</reference>
<evidence type="ECO:0000256" key="1">
    <source>
        <dbReference type="ARBA" id="ARBA00009437"/>
    </source>
</evidence>
<dbReference type="InterPro" id="IPR036390">
    <property type="entry name" value="WH_DNA-bd_sf"/>
</dbReference>
<dbReference type="InterPro" id="IPR036388">
    <property type="entry name" value="WH-like_DNA-bd_sf"/>
</dbReference>
<organism evidence="7 8">
    <name type="scientific">Sulfitobacter aestuariivivens</name>
    <dbReference type="NCBI Taxonomy" id="2766981"/>
    <lineage>
        <taxon>Bacteria</taxon>
        <taxon>Pseudomonadati</taxon>
        <taxon>Pseudomonadota</taxon>
        <taxon>Alphaproteobacteria</taxon>
        <taxon>Rhodobacterales</taxon>
        <taxon>Roseobacteraceae</taxon>
        <taxon>Sulfitobacter</taxon>
    </lineage>
</organism>
<feature type="domain" description="HTH lysR-type" evidence="6">
    <location>
        <begin position="32"/>
        <end position="83"/>
    </location>
</feature>
<dbReference type="Pfam" id="PF00126">
    <property type="entry name" value="HTH_1"/>
    <property type="match status" value="1"/>
</dbReference>
<evidence type="ECO:0000313" key="8">
    <source>
        <dbReference type="Proteomes" id="UP000635142"/>
    </source>
</evidence>
<dbReference type="SUPFAM" id="SSF46785">
    <property type="entry name" value="Winged helix' DNA-binding domain"/>
    <property type="match status" value="1"/>
</dbReference>
<comment type="caution">
    <text evidence="7">The sequence shown here is derived from an EMBL/GenBank/DDBJ whole genome shotgun (WGS) entry which is preliminary data.</text>
</comment>
<dbReference type="Gene3D" id="1.10.10.10">
    <property type="entry name" value="Winged helix-like DNA-binding domain superfamily/Winged helix DNA-binding domain"/>
    <property type="match status" value="1"/>
</dbReference>
<protein>
    <submittedName>
        <fullName evidence="7">LysR family transcriptional regulator</fullName>
    </submittedName>
</protein>
<dbReference type="RefSeq" id="WP_191076966.1">
    <property type="nucleotide sequence ID" value="NZ_JACTAG010000003.1"/>
</dbReference>
<evidence type="ECO:0000259" key="6">
    <source>
        <dbReference type="PROSITE" id="PS50931"/>
    </source>
</evidence>
<evidence type="ECO:0000313" key="7">
    <source>
        <dbReference type="EMBL" id="MBD3665936.1"/>
    </source>
</evidence>
<keyword evidence="2" id="KW-0805">Transcription regulation</keyword>
<dbReference type="GO" id="GO:0003700">
    <property type="term" value="F:DNA-binding transcription factor activity"/>
    <property type="evidence" value="ECO:0007669"/>
    <property type="project" value="InterPro"/>
</dbReference>
<dbReference type="PROSITE" id="PS50931">
    <property type="entry name" value="HTH_LYSR"/>
    <property type="match status" value="1"/>
</dbReference>
<dbReference type="AlphaFoldDB" id="A0A927HGG0"/>
<keyword evidence="3" id="KW-0238">DNA-binding</keyword>
<dbReference type="GO" id="GO:0032993">
    <property type="term" value="C:protein-DNA complex"/>
    <property type="evidence" value="ECO:0007669"/>
    <property type="project" value="TreeGrafter"/>
</dbReference>
<feature type="region of interest" description="Disordered" evidence="5">
    <location>
        <begin position="1"/>
        <end position="22"/>
    </location>
</feature>
<evidence type="ECO:0000256" key="3">
    <source>
        <dbReference type="ARBA" id="ARBA00023125"/>
    </source>
</evidence>
<gene>
    <name evidence="7" type="ORF">H9Q16_18520</name>
</gene>
<keyword evidence="8" id="KW-1185">Reference proteome</keyword>
<dbReference type="EMBL" id="JACTAG010000003">
    <property type="protein sequence ID" value="MBD3665936.1"/>
    <property type="molecule type" value="Genomic_DNA"/>
</dbReference>
<accession>A0A927HGG0</accession>
<feature type="compositionally biased region" description="Polar residues" evidence="5">
    <location>
        <begin position="1"/>
        <end position="11"/>
    </location>
</feature>
<evidence type="ECO:0000256" key="2">
    <source>
        <dbReference type="ARBA" id="ARBA00023015"/>
    </source>
</evidence>
<dbReference type="PANTHER" id="PTHR30346:SF0">
    <property type="entry name" value="HCA OPERON TRANSCRIPTIONAL ACTIVATOR HCAR"/>
    <property type="match status" value="1"/>
</dbReference>
<evidence type="ECO:0000256" key="4">
    <source>
        <dbReference type="ARBA" id="ARBA00023163"/>
    </source>
</evidence>
<keyword evidence="4" id="KW-0804">Transcription</keyword>
<dbReference type="Proteomes" id="UP000635142">
    <property type="component" value="Unassembled WGS sequence"/>
</dbReference>
<evidence type="ECO:0000256" key="5">
    <source>
        <dbReference type="SAM" id="MobiDB-lite"/>
    </source>
</evidence>
<dbReference type="InterPro" id="IPR000847">
    <property type="entry name" value="LysR_HTH_N"/>
</dbReference>
<proteinExistence type="inferred from homology"/>
<name>A0A927HGG0_9RHOB</name>
<sequence length="317" mass="35579">MNQQMTQSGTGSEAVEAPKETPPPALLFEMTRSFVTLARTLNLSHAVAELSSTRQTLRRHITQLETEMGVQLFNVEDRRYSLTKAGEEALPEALDLVARFTMWLRGTAKHHDNMQYVNFRLPNGWSFHQQQHPLSKVWAGDSVLMRETLRAWAMSGGAIEAPELAHVRPFLIVYRLTQTGWICVEFGEECFYVKWFGWAKARSSVGRSIGNMPGGENFARLLEQPFSEVTNTQGARLDHVSTQVPRGEKGRLQAIRYARLMMGGQFPDGSTALFALVEPIANIEIEGVETAALAPIPADVLINFDKNEAKFEQKEED</sequence>
<dbReference type="PANTHER" id="PTHR30346">
    <property type="entry name" value="TRANSCRIPTIONAL DUAL REGULATOR HCAR-RELATED"/>
    <property type="match status" value="1"/>
</dbReference>